<name>A0A1G7NYN2_9RHOB</name>
<reference evidence="2 3" key="1">
    <citation type="submission" date="2016-10" db="EMBL/GenBank/DDBJ databases">
        <authorList>
            <person name="de Groot N.N."/>
        </authorList>
    </citation>
    <scope>NUCLEOTIDE SEQUENCE [LARGE SCALE GENOMIC DNA]</scope>
    <source>
        <strain evidence="2 3">DSM 27375</strain>
    </source>
</reference>
<organism evidence="2 3">
    <name type="scientific">Celeribacter baekdonensis</name>
    <dbReference type="NCBI Taxonomy" id="875171"/>
    <lineage>
        <taxon>Bacteria</taxon>
        <taxon>Pseudomonadati</taxon>
        <taxon>Pseudomonadota</taxon>
        <taxon>Alphaproteobacteria</taxon>
        <taxon>Rhodobacterales</taxon>
        <taxon>Roseobacteraceae</taxon>
        <taxon>Celeribacter</taxon>
    </lineage>
</organism>
<dbReference type="AlphaFoldDB" id="A0A1G7NYN2"/>
<protein>
    <submittedName>
        <fullName evidence="2">Hint domain-containing protein</fullName>
    </submittedName>
</protein>
<dbReference type="EMBL" id="FNBL01000007">
    <property type="protein sequence ID" value="SDF79145.1"/>
    <property type="molecule type" value="Genomic_DNA"/>
</dbReference>
<feature type="domain" description="Hedgehog/Intein (Hint)" evidence="1">
    <location>
        <begin position="86"/>
        <end position="233"/>
    </location>
</feature>
<dbReference type="OrthoDB" id="6305173at2"/>
<evidence type="ECO:0000259" key="1">
    <source>
        <dbReference type="Pfam" id="PF13403"/>
    </source>
</evidence>
<dbReference type="Pfam" id="PF13403">
    <property type="entry name" value="Hint_2"/>
    <property type="match status" value="1"/>
</dbReference>
<dbReference type="InterPro" id="IPR028992">
    <property type="entry name" value="Hedgehog/Intein_dom"/>
</dbReference>
<evidence type="ECO:0000313" key="2">
    <source>
        <dbReference type="EMBL" id="SDF79145.1"/>
    </source>
</evidence>
<evidence type="ECO:0000313" key="3">
    <source>
        <dbReference type="Proteomes" id="UP000182284"/>
    </source>
</evidence>
<proteinExistence type="predicted"/>
<gene>
    <name evidence="2" type="ORF">SAMN04488117_107156</name>
</gene>
<accession>A0A1G7NYN2</accession>
<dbReference type="Proteomes" id="UP000182284">
    <property type="component" value="Unassembled WGS sequence"/>
</dbReference>
<dbReference type="RefSeq" id="WP_083351817.1">
    <property type="nucleotide sequence ID" value="NZ_FNBL01000007.1"/>
</dbReference>
<sequence length="280" mass="30162">MSQPLRGALPSVRQSNTVADLGLSHHDRSVQPAWTVRRARPYERPADQPVVMRRSYDIQWLAANGDIRDAALSAPALPVFEAAFNAFARGALIPTTMGLVAIEDLLPGDQVETVEGDVQTVDWIGSMQIDTGGTRAQDAKPERLYRITADTFGLGRPAPDLILGAGARYLYRAHALKSYLGTAQALAPVPSLVDGVSVIEVTPMSSVRSYHIGLSQHRLIRVNGVALESYHPGTTASGQLPNALRAQFMALFPHLDGLGAFGAMSYPRLSPTDLIMLDNA</sequence>